<feature type="domain" description="PKD" evidence="4">
    <location>
        <begin position="652"/>
        <end position="716"/>
    </location>
</feature>
<dbReference type="SMART" id="SM00089">
    <property type="entry name" value="PKD"/>
    <property type="match status" value="3"/>
</dbReference>
<dbReference type="Pfam" id="PF00041">
    <property type="entry name" value="fn3"/>
    <property type="match status" value="1"/>
</dbReference>
<feature type="compositionally biased region" description="Basic and acidic residues" evidence="2">
    <location>
        <begin position="1438"/>
        <end position="1456"/>
    </location>
</feature>
<dbReference type="SUPFAM" id="SSF49299">
    <property type="entry name" value="PKD domain"/>
    <property type="match status" value="3"/>
</dbReference>
<feature type="domain" description="Fibronectin type-III" evidence="5">
    <location>
        <begin position="1342"/>
        <end position="1432"/>
    </location>
</feature>
<feature type="domain" description="PKD" evidence="4">
    <location>
        <begin position="739"/>
        <end position="808"/>
    </location>
</feature>
<dbReference type="PANTHER" id="PTHR16026:SF0">
    <property type="entry name" value="CARTILAGE ACIDIC PROTEIN 1"/>
    <property type="match status" value="1"/>
</dbReference>
<dbReference type="InterPro" id="IPR000601">
    <property type="entry name" value="PKD_dom"/>
</dbReference>
<dbReference type="InterPro" id="IPR036116">
    <property type="entry name" value="FN3_sf"/>
</dbReference>
<keyword evidence="3" id="KW-1133">Transmembrane helix</keyword>
<dbReference type="FunFam" id="2.60.40.10:FF:000270">
    <property type="entry name" value="Cell surface protein"/>
    <property type="match status" value="1"/>
</dbReference>
<feature type="region of interest" description="Disordered" evidence="2">
    <location>
        <begin position="1299"/>
        <end position="1347"/>
    </location>
</feature>
<dbReference type="InterPro" id="IPR028994">
    <property type="entry name" value="Integrin_alpha_N"/>
</dbReference>
<evidence type="ECO:0000256" key="2">
    <source>
        <dbReference type="SAM" id="MobiDB-lite"/>
    </source>
</evidence>
<evidence type="ECO:0000256" key="1">
    <source>
        <dbReference type="ARBA" id="ARBA00022729"/>
    </source>
</evidence>
<accession>A0A1F4V2Q6</accession>
<evidence type="ECO:0000313" key="7">
    <source>
        <dbReference type="Proteomes" id="UP000178771"/>
    </source>
</evidence>
<sequence length="1518" mass="170793">MLNKRFIFNVIGYPLILLTLIWTSSVAYSSDKNSPIEDIKAENDEDYVYSNEIESNKKDDKDEAKDEKASKSAQDSQVSDVKERTAGLEKIDEIKIRDASIYKIEKTDDSYKVYYETYNFTPDDRYKLLFTYIKQDPKKVHDLIYNGQSPFEINIEKNPPFNKSSHLCINLYDEKSQNVVNQTMKQCVAVPKNSGDTTFAYENYSYPKEETGQYLGAYVFQPVDDRLYIGIGKARPVEYNGAIFSVYDGKDYFEVASLSEQGIHDFAYDPPNKKIYIAGSDPAYSDGWDAGNIYTYDTNQDLPGSIVKHRDHDKGLTDVLHMWGIWVNDNGDVYSAVSAADVKRYKSYCDLGITCWGDIFKSTDGGDVWTDLTGSEPDFDKRPDASAHIGDYRNADIIGFNEKLYSVPWDWSDYPKLSVSNDDGKSWQIIKYDNPDYKTTVPIYTDRYRLIIFNDQLLIASEYEIFSIDKNDNIARHKLPFTLGKDTPYAGNFNLIATENESRYLYVIGSKGQVLRTSDLENWTKIYSGDENFTSLSFWPNKNALVLGTFGENASVYLLDLSELPRIEADFTSNKTLLLNGQTVEFYDKSTNFSNKELSYSWDFGDGSSSTEKDPKHIYTAEKDYTVKLTISDGTYSDTKEKAAYIQVKVPISPNFEASPKDGSFPLEVKFTNKSTIQTDETVIWSWDFDNDGNIDSTEENPVYTYSKKGNYSVKLIGKSASFSGDNLKSNYIKVINPVVVDFSADSTIGKLPLTVKFTDTSTYYQKDGLFSWEWDFNNDSKVDSKEQNPTYIFETQGNFTVSLTVKNEFYQETKAKKDFISVIYDPFVLVSEELFSKQSANSHAASWVDFDNDGDLDLFVANGGIFSAKKNSLYRNMGNGVFEDVIEGEIVNKADSYYSSNWADIDNDGDFDLFSITYSPYGNNLLLMNDGYGSFEKLPDHLLVKVSKNNKQNSPQNASWADYDNDGDLDIFIADDNNWPSTLYNNLGNMNFEPAANANELFNKNRGYSQQGSWADIDNDGDLDLLVVNYYSPHNNLYLNKGNGEFEEVTTGVVVEDRGYSTGASWGDYNNDGRLDLFISIFGDSHDKIFPGFLYKSNGDGSFNKDEQDAISQTKASATGSTWADYDNDGDLDLFIYTKGNIILFKNDSGNFSKVEVGIFSQRVGSNDLISKWGYFGDYDQNGTMDLLLIKNRGLNVLYKNTASGNWLEVKLNGIKSNNNGIGAQIFVKYRVNGSDKQQMRQISSTGAGRGQDSLLAHFGLGTVSKIDELIIKWPSGISQKQLNVPVNRIITINEEEGTFNYDPPGVIPNDDSGEDSNDEDGSSNQNDDDEKKSHCESDEPKSAPKIEVVKAEQNSITVKWSKVSPVTNYNLFFTRMTDNLRYGTANVGHNNQYTISNLVDGTKYKIEVYAINECKEGDTGHIEVRTLEKPVLPSGVDKDQTVEDKKASDEKVNQERPVGSDGKVFGVKKEPESQSKGILGAIKYFGYFLGAVLVASVVTRVLHKRIRSKKAGSKIG</sequence>
<keyword evidence="3" id="KW-0812">Transmembrane</keyword>
<dbReference type="InterPro" id="IPR035986">
    <property type="entry name" value="PKD_dom_sf"/>
</dbReference>
<evidence type="ECO:0000259" key="4">
    <source>
        <dbReference type="PROSITE" id="PS50093"/>
    </source>
</evidence>
<dbReference type="Gene3D" id="6.10.250.2590">
    <property type="match status" value="1"/>
</dbReference>
<evidence type="ECO:0000313" key="6">
    <source>
        <dbReference type="EMBL" id="OGC51468.1"/>
    </source>
</evidence>
<evidence type="ECO:0008006" key="8">
    <source>
        <dbReference type="Google" id="ProtNLM"/>
    </source>
</evidence>
<dbReference type="PROSITE" id="PS50853">
    <property type="entry name" value="FN3"/>
    <property type="match status" value="1"/>
</dbReference>
<feature type="compositionally biased region" description="Basic and acidic residues" evidence="2">
    <location>
        <begin position="54"/>
        <end position="70"/>
    </location>
</feature>
<dbReference type="Pfam" id="PF13517">
    <property type="entry name" value="FG-GAP_3"/>
    <property type="match status" value="3"/>
</dbReference>
<evidence type="ECO:0000259" key="5">
    <source>
        <dbReference type="PROSITE" id="PS50853"/>
    </source>
</evidence>
<feature type="transmembrane region" description="Helical" evidence="3">
    <location>
        <begin position="1486"/>
        <end position="1504"/>
    </location>
</feature>
<protein>
    <recommendedName>
        <fullName evidence="8">PKD domain-containing protein</fullName>
    </recommendedName>
</protein>
<proteinExistence type="predicted"/>
<dbReference type="Pfam" id="PF07593">
    <property type="entry name" value="UnbV_ASPIC"/>
    <property type="match status" value="1"/>
</dbReference>
<dbReference type="SUPFAM" id="SSF110296">
    <property type="entry name" value="Oligoxyloglucan reducing end-specific cellobiohydrolase"/>
    <property type="match status" value="1"/>
</dbReference>
<dbReference type="Proteomes" id="UP000178771">
    <property type="component" value="Unassembled WGS sequence"/>
</dbReference>
<gene>
    <name evidence="6" type="ORF">A2982_02795</name>
</gene>
<comment type="caution">
    <text evidence="6">The sequence shown here is derived from an EMBL/GenBank/DDBJ whole genome shotgun (WGS) entry which is preliminary data.</text>
</comment>
<feature type="region of interest" description="Disordered" evidence="2">
    <location>
        <begin position="1435"/>
        <end position="1466"/>
    </location>
</feature>
<dbReference type="SMART" id="SM00060">
    <property type="entry name" value="FN3"/>
    <property type="match status" value="1"/>
</dbReference>
<feature type="region of interest" description="Disordered" evidence="2">
    <location>
        <begin position="50"/>
        <end position="82"/>
    </location>
</feature>
<feature type="domain" description="PKD" evidence="4">
    <location>
        <begin position="581"/>
        <end position="633"/>
    </location>
</feature>
<feature type="compositionally biased region" description="Basic and acidic residues" evidence="2">
    <location>
        <begin position="1331"/>
        <end position="1347"/>
    </location>
</feature>
<keyword evidence="3" id="KW-0472">Membrane</keyword>
<dbReference type="SUPFAM" id="SSF69318">
    <property type="entry name" value="Integrin alpha N-terminal domain"/>
    <property type="match status" value="1"/>
</dbReference>
<dbReference type="Gene3D" id="2.60.40.10">
    <property type="entry name" value="Immunoglobulins"/>
    <property type="match status" value="4"/>
</dbReference>
<dbReference type="Gene3D" id="2.130.10.130">
    <property type="entry name" value="Integrin alpha, N-terminal"/>
    <property type="match status" value="1"/>
</dbReference>
<dbReference type="InterPro" id="IPR011519">
    <property type="entry name" value="UnbV_ASPIC"/>
</dbReference>
<dbReference type="CDD" id="cd00146">
    <property type="entry name" value="PKD"/>
    <property type="match status" value="3"/>
</dbReference>
<organism evidence="6 7">
    <name type="scientific">candidate division WWE3 bacterium RIFCSPLOWO2_01_FULL_39_13</name>
    <dbReference type="NCBI Taxonomy" id="1802624"/>
    <lineage>
        <taxon>Bacteria</taxon>
        <taxon>Katanobacteria</taxon>
    </lineage>
</organism>
<name>A0A1F4V2Q6_UNCKA</name>
<evidence type="ECO:0000256" key="3">
    <source>
        <dbReference type="SAM" id="Phobius"/>
    </source>
</evidence>
<dbReference type="InterPro" id="IPR013517">
    <property type="entry name" value="FG-GAP"/>
</dbReference>
<feature type="compositionally biased region" description="Acidic residues" evidence="2">
    <location>
        <begin position="1313"/>
        <end position="1323"/>
    </location>
</feature>
<dbReference type="SUPFAM" id="SSF49265">
    <property type="entry name" value="Fibronectin type III"/>
    <property type="match status" value="1"/>
</dbReference>
<reference evidence="6 7" key="1">
    <citation type="journal article" date="2016" name="Nat. Commun.">
        <title>Thousands of microbial genomes shed light on interconnected biogeochemical processes in an aquifer system.</title>
        <authorList>
            <person name="Anantharaman K."/>
            <person name="Brown C.T."/>
            <person name="Hug L.A."/>
            <person name="Sharon I."/>
            <person name="Castelle C.J."/>
            <person name="Probst A.J."/>
            <person name="Thomas B.C."/>
            <person name="Singh A."/>
            <person name="Wilkins M.J."/>
            <person name="Karaoz U."/>
            <person name="Brodie E.L."/>
            <person name="Williams K.H."/>
            <person name="Hubbard S.S."/>
            <person name="Banfield J.F."/>
        </authorList>
    </citation>
    <scope>NUCLEOTIDE SEQUENCE [LARGE SCALE GENOMIC DNA]</scope>
</reference>
<dbReference type="PANTHER" id="PTHR16026">
    <property type="entry name" value="CARTILAGE ACIDIC PROTEIN 1"/>
    <property type="match status" value="1"/>
</dbReference>
<dbReference type="InterPro" id="IPR027039">
    <property type="entry name" value="Crtac1"/>
</dbReference>
<dbReference type="InterPro" id="IPR003961">
    <property type="entry name" value="FN3_dom"/>
</dbReference>
<dbReference type="CDD" id="cd00063">
    <property type="entry name" value="FN3"/>
    <property type="match status" value="1"/>
</dbReference>
<dbReference type="InterPro" id="IPR013783">
    <property type="entry name" value="Ig-like_fold"/>
</dbReference>
<dbReference type="InterPro" id="IPR022409">
    <property type="entry name" value="PKD/Chitinase_dom"/>
</dbReference>
<dbReference type="STRING" id="1802624.A2982_02795"/>
<dbReference type="EMBL" id="MEVH01000022">
    <property type="protein sequence ID" value="OGC51468.1"/>
    <property type="molecule type" value="Genomic_DNA"/>
</dbReference>
<dbReference type="Pfam" id="PF18911">
    <property type="entry name" value="PKD_4"/>
    <property type="match status" value="3"/>
</dbReference>
<dbReference type="PROSITE" id="PS50093">
    <property type="entry name" value="PKD"/>
    <property type="match status" value="3"/>
</dbReference>
<keyword evidence="1" id="KW-0732">Signal</keyword>